<dbReference type="InParanoid" id="F2USW6"/>
<evidence type="ECO:0000313" key="3">
    <source>
        <dbReference type="Proteomes" id="UP000007799"/>
    </source>
</evidence>
<gene>
    <name evidence="2" type="ORF">PTSG_11262</name>
</gene>
<evidence type="ECO:0000256" key="1">
    <source>
        <dbReference type="SAM" id="MobiDB-lite"/>
    </source>
</evidence>
<dbReference type="GeneID" id="16068283"/>
<dbReference type="InterPro" id="IPR052789">
    <property type="entry name" value="SSUH2_homolog"/>
</dbReference>
<dbReference type="Proteomes" id="UP000007799">
    <property type="component" value="Unassembled WGS sequence"/>
</dbReference>
<sequence>MMDDDNTEETPLLPTRVTWAPVETPTFTGIVPEVDVDESTERQEQPPGPPPRSLIPDIPNYKHVSFTKKRVSPTECSVDPAVTQRQLPTMDILQRIPPEEARAYLLAEVNTHWCWGTGPVEEFTFIHADARHAFKYELNTHQEQRSVRWHIEPFTGDAVDGPENGPAPSPWEVHVPTKRQFTVRRNGDGHGGIDCSADDEGIAGALMMRALLER</sequence>
<dbReference type="AlphaFoldDB" id="F2USW6"/>
<evidence type="ECO:0000313" key="2">
    <source>
        <dbReference type="EMBL" id="EGD81225.1"/>
    </source>
</evidence>
<dbReference type="RefSeq" id="XP_004987759.1">
    <property type="nucleotide sequence ID" value="XM_004987702.1"/>
</dbReference>
<dbReference type="KEGG" id="sre:PTSG_11262"/>
<dbReference type="PANTHER" id="PTHR48465">
    <property type="entry name" value="PROTEIN SSUH2 HOMOLOG"/>
    <property type="match status" value="1"/>
</dbReference>
<organism evidence="3">
    <name type="scientific">Salpingoeca rosetta (strain ATCC 50818 / BSB-021)</name>
    <dbReference type="NCBI Taxonomy" id="946362"/>
    <lineage>
        <taxon>Eukaryota</taxon>
        <taxon>Choanoflagellata</taxon>
        <taxon>Craspedida</taxon>
        <taxon>Salpingoecidae</taxon>
        <taxon>Salpingoeca</taxon>
    </lineage>
</organism>
<dbReference type="OrthoDB" id="3355217at2759"/>
<dbReference type="PANTHER" id="PTHR48465:SF1">
    <property type="entry name" value="PROTEIN SSUH2 HOMOLOG"/>
    <property type="match status" value="1"/>
</dbReference>
<accession>F2USW6</accession>
<dbReference type="EMBL" id="GL832996">
    <property type="protein sequence ID" value="EGD81225.1"/>
    <property type="molecule type" value="Genomic_DNA"/>
</dbReference>
<name>F2USW6_SALR5</name>
<proteinExistence type="predicted"/>
<reference evidence="2" key="1">
    <citation type="submission" date="2009-08" db="EMBL/GenBank/DDBJ databases">
        <title>Annotation of Salpingoeca rosetta.</title>
        <authorList>
            <consortium name="The Broad Institute Genome Sequencing Platform"/>
            <person name="Russ C."/>
            <person name="Cuomo C."/>
            <person name="Burger G."/>
            <person name="Gray M.W."/>
            <person name="Holland P.W.H."/>
            <person name="King N."/>
            <person name="Lang F.B.F."/>
            <person name="Roger A.J."/>
            <person name="Ruiz-Trillo I."/>
            <person name="Young S.K."/>
            <person name="Zeng Q."/>
            <person name="Gargeya S."/>
            <person name="Alvarado L."/>
            <person name="Berlin A."/>
            <person name="Chapman S.B."/>
            <person name="Chen Z."/>
            <person name="Freedman E."/>
            <person name="Gellesch M."/>
            <person name="Goldberg J."/>
            <person name="Griggs A."/>
            <person name="Gujja S."/>
            <person name="Heilman E."/>
            <person name="Heiman D."/>
            <person name="Howarth C."/>
            <person name="Mehta T."/>
            <person name="Neiman D."/>
            <person name="Pearson M."/>
            <person name="Roberts A."/>
            <person name="Saif S."/>
            <person name="Shea T."/>
            <person name="Shenoy N."/>
            <person name="Sisk P."/>
            <person name="Stolte C."/>
            <person name="Sykes S."/>
            <person name="White J."/>
            <person name="Yandava C."/>
            <person name="Haas B."/>
            <person name="Nusbaum C."/>
            <person name="Birren B."/>
        </authorList>
    </citation>
    <scope>NUCLEOTIDE SEQUENCE [LARGE SCALE GENOMIC DNA]</scope>
    <source>
        <strain evidence="2">ATCC 50818</strain>
    </source>
</reference>
<keyword evidence="3" id="KW-1185">Reference proteome</keyword>
<protein>
    <submittedName>
        <fullName evidence="2">Uncharacterized protein</fullName>
    </submittedName>
</protein>
<feature type="region of interest" description="Disordered" evidence="1">
    <location>
        <begin position="1"/>
        <end position="56"/>
    </location>
</feature>